<dbReference type="RefSeq" id="WP_014745902.1">
    <property type="nucleotide sequence ID" value="NC_017956.1"/>
</dbReference>
<dbReference type="HOGENOM" id="CLU_158637_1_0_5"/>
<dbReference type="Gene3D" id="1.20.120.910">
    <property type="entry name" value="DksA, coiled-coil domain"/>
    <property type="match status" value="1"/>
</dbReference>
<dbReference type="GO" id="GO:0008270">
    <property type="term" value="F:zinc ion binding"/>
    <property type="evidence" value="ECO:0007669"/>
    <property type="project" value="UniProtKB-KW"/>
</dbReference>
<name>I3TN87_TISMK</name>
<evidence type="ECO:0000313" key="7">
    <source>
        <dbReference type="Proteomes" id="UP000005258"/>
    </source>
</evidence>
<evidence type="ECO:0000256" key="3">
    <source>
        <dbReference type="ARBA" id="ARBA00022833"/>
    </source>
</evidence>
<evidence type="ECO:0000256" key="4">
    <source>
        <dbReference type="PROSITE-ProRule" id="PRU00510"/>
    </source>
</evidence>
<protein>
    <recommendedName>
        <fullName evidence="5">Zinc finger DksA/TraR C4-type domain-containing protein</fullName>
    </recommendedName>
</protein>
<accession>I3TN87</accession>
<dbReference type="EMBL" id="CP003236">
    <property type="protein sequence ID" value="AFK54225.1"/>
    <property type="molecule type" value="Genomic_DNA"/>
</dbReference>
<dbReference type="eggNOG" id="COG1734">
    <property type="taxonomic scope" value="Bacteria"/>
</dbReference>
<organism evidence="6 7">
    <name type="scientific">Tistrella mobilis (strain KA081020-065)</name>
    <dbReference type="NCBI Taxonomy" id="1110502"/>
    <lineage>
        <taxon>Bacteria</taxon>
        <taxon>Pseudomonadati</taxon>
        <taxon>Pseudomonadota</taxon>
        <taxon>Alphaproteobacteria</taxon>
        <taxon>Geminicoccales</taxon>
        <taxon>Geminicoccaceae</taxon>
        <taxon>Tistrella</taxon>
    </lineage>
</organism>
<dbReference type="InterPro" id="IPR000962">
    <property type="entry name" value="Znf_DskA_TraR"/>
</dbReference>
<evidence type="ECO:0000256" key="1">
    <source>
        <dbReference type="ARBA" id="ARBA00022723"/>
    </source>
</evidence>
<feature type="domain" description="Zinc finger DksA/TraR C4-type" evidence="5">
    <location>
        <begin position="31"/>
        <end position="65"/>
    </location>
</feature>
<evidence type="ECO:0000313" key="6">
    <source>
        <dbReference type="EMBL" id="AFK54225.1"/>
    </source>
</evidence>
<dbReference type="PROSITE" id="PS51128">
    <property type="entry name" value="ZF_DKSA_2"/>
    <property type="match status" value="1"/>
</dbReference>
<keyword evidence="1" id="KW-0479">Metal-binding</keyword>
<dbReference type="Pfam" id="PF01258">
    <property type="entry name" value="zf-dskA_traR"/>
    <property type="match status" value="1"/>
</dbReference>
<dbReference type="Proteomes" id="UP000005258">
    <property type="component" value="Chromosome"/>
</dbReference>
<keyword evidence="3" id="KW-0862">Zinc</keyword>
<evidence type="ECO:0000259" key="5">
    <source>
        <dbReference type="Pfam" id="PF01258"/>
    </source>
</evidence>
<dbReference type="AlphaFoldDB" id="I3TN87"/>
<feature type="zinc finger region" description="dksA C4-type" evidence="4">
    <location>
        <begin position="35"/>
        <end position="59"/>
    </location>
</feature>
<dbReference type="STRING" id="1110502.TMO_2387"/>
<sequence length="72" mass="7786">MADDADIAADRAAQAAADAIARHLRRPRPVGRPTCRVCGDVIPEDRRAALPWARTCIDCARGEEREAACRTG</sequence>
<dbReference type="KEGG" id="tmo:TMO_2387"/>
<evidence type="ECO:0000256" key="2">
    <source>
        <dbReference type="ARBA" id="ARBA00022771"/>
    </source>
</evidence>
<proteinExistence type="predicted"/>
<gene>
    <name evidence="6" type="ordered locus">TMO_2387</name>
</gene>
<reference evidence="6 7" key="1">
    <citation type="journal article" date="2012" name="J. Am. Chem. Soc.">
        <title>Bacterial biosynthesis and maturation of the didemnin anti-cancer agents.</title>
        <authorList>
            <person name="Xu Y."/>
            <person name="Kersten R.D."/>
            <person name="Nam S.J."/>
            <person name="Lu L."/>
            <person name="Al-Suwailem A.M."/>
            <person name="Zheng H."/>
            <person name="Fenical W."/>
            <person name="Dorrestein P.C."/>
            <person name="Moore B.S."/>
            <person name="Qian P.Y."/>
        </authorList>
    </citation>
    <scope>NUCLEOTIDE SEQUENCE [LARGE SCALE GENOMIC DNA]</scope>
    <source>
        <strain evidence="6 7">KA081020-065</strain>
    </source>
</reference>
<keyword evidence="2" id="KW-0863">Zinc-finger</keyword>
<dbReference type="SUPFAM" id="SSF57716">
    <property type="entry name" value="Glucocorticoid receptor-like (DNA-binding domain)"/>
    <property type="match status" value="1"/>
</dbReference>
<keyword evidence="7" id="KW-1185">Reference proteome</keyword>